<protein>
    <submittedName>
        <fullName evidence="1">Tautomerase family protein</fullName>
    </submittedName>
</protein>
<accession>A0A2T5QU58</accession>
<dbReference type="PANTHER" id="PTHR38460">
    <property type="entry name" value="TAUTOMERASE YOLI-RELATED"/>
    <property type="match status" value="1"/>
</dbReference>
<organism evidence="1 2">
    <name type="scientific">Acinetobacter seifertii</name>
    <dbReference type="NCBI Taxonomy" id="1530123"/>
    <lineage>
        <taxon>Bacteria</taxon>
        <taxon>Pseudomonadati</taxon>
        <taxon>Pseudomonadota</taxon>
        <taxon>Gammaproteobacteria</taxon>
        <taxon>Moraxellales</taxon>
        <taxon>Moraxellaceae</taxon>
        <taxon>Acinetobacter</taxon>
        <taxon>Acinetobacter calcoaceticus/baumannii complex</taxon>
    </lineage>
</organism>
<evidence type="ECO:0000313" key="2">
    <source>
        <dbReference type="Proteomes" id="UP000516862"/>
    </source>
</evidence>
<name>A0A2T5QU58_9GAMM</name>
<dbReference type="EMBL" id="CP061561">
    <property type="protein sequence ID" value="QNX05268.1"/>
    <property type="molecule type" value="Genomic_DNA"/>
</dbReference>
<proteinExistence type="predicted"/>
<dbReference type="RefSeq" id="WP_039252894.1">
    <property type="nucleotide sequence ID" value="NZ_BKEE01000028.1"/>
</dbReference>
<dbReference type="Pfam" id="PF14552">
    <property type="entry name" value="Tautomerase_2"/>
    <property type="match status" value="1"/>
</dbReference>
<reference evidence="2" key="1">
    <citation type="submission" date="2020-09" db="EMBL/GenBank/DDBJ databases">
        <title>Clinical and molecular characterization of Acinetobacter seifertii in Taiwan.</title>
        <authorList>
            <person name="Li L.-H."/>
            <person name="Yang Y.-S."/>
            <person name="Sun J.-R."/>
            <person name="Huang T.-W."/>
            <person name="Huang W.-C."/>
            <person name="Wang Y.-C."/>
            <person name="Kuo T.-H."/>
            <person name="Kuo S.-C."/>
            <person name="Chen T.-L."/>
        </authorList>
    </citation>
    <scope>NUCLEOTIDE SEQUENCE [LARGE SCALE GENOMIC DNA]</scope>
    <source>
        <strain evidence="2">AS73</strain>
    </source>
</reference>
<sequence length="131" mass="15152">MPTISIDIRNKYSPQFEQKLINTVYLACKQVLKLPDHDRDIRLNIHEPHLFLCPPNLQKPECFTLIQIDCFVGRSIETKRTLYRSIVKNLSLLDIPDDHIKILIRELPTENWGIRGGQAACDVNLGFDINI</sequence>
<dbReference type="AlphaFoldDB" id="A0A2T5QU58"/>
<dbReference type="InterPro" id="IPR037479">
    <property type="entry name" value="Tauto_MSAD"/>
</dbReference>
<dbReference type="InterPro" id="IPR014347">
    <property type="entry name" value="Tautomerase/MIF_sf"/>
</dbReference>
<gene>
    <name evidence="1" type="ORF">IC796_18670</name>
</gene>
<dbReference type="PANTHER" id="PTHR38460:SF1">
    <property type="entry name" value="TAUTOMERASE YOLI-RELATED"/>
    <property type="match status" value="1"/>
</dbReference>
<evidence type="ECO:0000313" key="1">
    <source>
        <dbReference type="EMBL" id="QNX05268.1"/>
    </source>
</evidence>
<dbReference type="Proteomes" id="UP000516862">
    <property type="component" value="Chromosome"/>
</dbReference>
<reference evidence="1 2" key="2">
    <citation type="submission" date="2020-09" db="EMBL/GenBank/DDBJ databases">
        <authorList>
            <person name="Chen F.-J."/>
            <person name="Lee Y.-T."/>
        </authorList>
    </citation>
    <scope>NUCLEOTIDE SEQUENCE [LARGE SCALE GENOMIC DNA]</scope>
    <source>
        <strain evidence="1 2">AS73</strain>
    </source>
</reference>
<dbReference type="SUPFAM" id="SSF55331">
    <property type="entry name" value="Tautomerase/MIF"/>
    <property type="match status" value="1"/>
</dbReference>
<dbReference type="Gene3D" id="3.30.429.10">
    <property type="entry name" value="Macrophage Migration Inhibitory Factor"/>
    <property type="match status" value="1"/>
</dbReference>